<sequence>MPRERGKRGALLSFTTLVLGVVYFLWKVSNQERDKKSKKHSAKWRAYEAEQAKKGKKKPPRRERKRGPHFILKPQYQ</sequence>
<keyword evidence="4" id="KW-1185">Reference proteome</keyword>
<gene>
    <name evidence="3" type="ORF">M409DRAFT_27562</name>
</gene>
<keyword evidence="2" id="KW-0812">Transmembrane</keyword>
<keyword evidence="2" id="KW-0472">Membrane</keyword>
<dbReference type="AlphaFoldDB" id="A0A6A6C4X8"/>
<proteinExistence type="predicted"/>
<organism evidence="3 4">
    <name type="scientific">Zasmidium cellare ATCC 36951</name>
    <dbReference type="NCBI Taxonomy" id="1080233"/>
    <lineage>
        <taxon>Eukaryota</taxon>
        <taxon>Fungi</taxon>
        <taxon>Dikarya</taxon>
        <taxon>Ascomycota</taxon>
        <taxon>Pezizomycotina</taxon>
        <taxon>Dothideomycetes</taxon>
        <taxon>Dothideomycetidae</taxon>
        <taxon>Mycosphaerellales</taxon>
        <taxon>Mycosphaerellaceae</taxon>
        <taxon>Zasmidium</taxon>
    </lineage>
</organism>
<evidence type="ECO:0000256" key="2">
    <source>
        <dbReference type="SAM" id="Phobius"/>
    </source>
</evidence>
<reference evidence="3" key="1">
    <citation type="journal article" date="2020" name="Stud. Mycol.">
        <title>101 Dothideomycetes genomes: a test case for predicting lifestyles and emergence of pathogens.</title>
        <authorList>
            <person name="Haridas S."/>
            <person name="Albert R."/>
            <person name="Binder M."/>
            <person name="Bloem J."/>
            <person name="Labutti K."/>
            <person name="Salamov A."/>
            <person name="Andreopoulos B."/>
            <person name="Baker S."/>
            <person name="Barry K."/>
            <person name="Bills G."/>
            <person name="Bluhm B."/>
            <person name="Cannon C."/>
            <person name="Castanera R."/>
            <person name="Culley D."/>
            <person name="Daum C."/>
            <person name="Ezra D."/>
            <person name="Gonzalez J."/>
            <person name="Henrissat B."/>
            <person name="Kuo A."/>
            <person name="Liang C."/>
            <person name="Lipzen A."/>
            <person name="Lutzoni F."/>
            <person name="Magnuson J."/>
            <person name="Mondo S."/>
            <person name="Nolan M."/>
            <person name="Ohm R."/>
            <person name="Pangilinan J."/>
            <person name="Park H.-J."/>
            <person name="Ramirez L."/>
            <person name="Alfaro M."/>
            <person name="Sun H."/>
            <person name="Tritt A."/>
            <person name="Yoshinaga Y."/>
            <person name="Zwiers L.-H."/>
            <person name="Turgeon B."/>
            <person name="Goodwin S."/>
            <person name="Spatafora J."/>
            <person name="Crous P."/>
            <person name="Grigoriev I."/>
        </authorList>
    </citation>
    <scope>NUCLEOTIDE SEQUENCE</scope>
    <source>
        <strain evidence="3">ATCC 36951</strain>
    </source>
</reference>
<dbReference type="Proteomes" id="UP000799537">
    <property type="component" value="Unassembled WGS sequence"/>
</dbReference>
<dbReference type="GeneID" id="54561893"/>
<dbReference type="EMBL" id="ML993615">
    <property type="protein sequence ID" value="KAF2162184.1"/>
    <property type="molecule type" value="Genomic_DNA"/>
</dbReference>
<feature type="region of interest" description="Disordered" evidence="1">
    <location>
        <begin position="31"/>
        <end position="77"/>
    </location>
</feature>
<accession>A0A6A6C4X8</accession>
<dbReference type="RefSeq" id="XP_033663073.1">
    <property type="nucleotide sequence ID" value="XM_033808621.1"/>
</dbReference>
<evidence type="ECO:0000256" key="1">
    <source>
        <dbReference type="SAM" id="MobiDB-lite"/>
    </source>
</evidence>
<evidence type="ECO:0000313" key="4">
    <source>
        <dbReference type="Proteomes" id="UP000799537"/>
    </source>
</evidence>
<protein>
    <submittedName>
        <fullName evidence="3">Uncharacterized protein</fullName>
    </submittedName>
</protein>
<evidence type="ECO:0000313" key="3">
    <source>
        <dbReference type="EMBL" id="KAF2162184.1"/>
    </source>
</evidence>
<keyword evidence="2" id="KW-1133">Transmembrane helix</keyword>
<feature type="transmembrane region" description="Helical" evidence="2">
    <location>
        <begin position="9"/>
        <end position="26"/>
    </location>
</feature>
<feature type="compositionally biased region" description="Basic residues" evidence="1">
    <location>
        <begin position="54"/>
        <end position="68"/>
    </location>
</feature>
<name>A0A6A6C4X8_ZASCE</name>